<accession>A0A164ABG3</accession>
<reference evidence="3" key="1">
    <citation type="submission" date="2016-01" db="EMBL/GenBank/DDBJ databases">
        <title>Draft genome of Chromobacterium sp. F49.</title>
        <authorList>
            <person name="Hong K.W."/>
        </authorList>
    </citation>
    <scope>NUCLEOTIDE SEQUENCE [LARGE SCALE GENOMIC DNA]</scope>
    <source>
        <strain evidence="3">M63</strain>
    </source>
</reference>
<keyword evidence="1" id="KW-0732">Signal</keyword>
<evidence type="ECO:0000256" key="1">
    <source>
        <dbReference type="SAM" id="SignalP"/>
    </source>
</evidence>
<evidence type="ECO:0000313" key="2">
    <source>
        <dbReference type="EMBL" id="KZE83499.1"/>
    </source>
</evidence>
<gene>
    <name evidence="2" type="ORF">AV654_07950</name>
</gene>
<dbReference type="AlphaFoldDB" id="A0A164ABG3"/>
<feature type="chain" id="PRO_5007848636" evidence="1">
    <location>
        <begin position="26"/>
        <end position="144"/>
    </location>
</feature>
<dbReference type="OrthoDB" id="2893810at2"/>
<evidence type="ECO:0000313" key="3">
    <source>
        <dbReference type="Proteomes" id="UP000076563"/>
    </source>
</evidence>
<proteinExistence type="predicted"/>
<comment type="caution">
    <text evidence="2">The sequence shown here is derived from an EMBL/GenBank/DDBJ whole genome shotgun (WGS) entry which is preliminary data.</text>
</comment>
<protein>
    <submittedName>
        <fullName evidence="2">Uncharacterized protein</fullName>
    </submittedName>
</protein>
<dbReference type="EMBL" id="LQRA01000024">
    <property type="protein sequence ID" value="KZE83499.1"/>
    <property type="molecule type" value="Genomic_DNA"/>
</dbReference>
<sequence length="144" mass="15876">MKKKLIPSLIASVILLSVGSQSAFAIKGAGDTRDTAITLYTSTTRTWTLDSFNDEDWFKWRNDTGSTKYVSASLQSPVGLNYDIWGYLVTPGGEYTLNTGENGPGGLEGFGTSLNPGDTIYIRIKPDSFDYSTTQQYEFKFNVN</sequence>
<name>A0A164ABG3_9BACL</name>
<dbReference type="Gene3D" id="2.60.120.380">
    <property type="match status" value="1"/>
</dbReference>
<feature type="signal peptide" evidence="1">
    <location>
        <begin position="1"/>
        <end position="25"/>
    </location>
</feature>
<keyword evidence="3" id="KW-1185">Reference proteome</keyword>
<dbReference type="Proteomes" id="UP000076563">
    <property type="component" value="Unassembled WGS sequence"/>
</dbReference>
<organism evidence="2 3">
    <name type="scientific">Paenibacillus elgii</name>
    <dbReference type="NCBI Taxonomy" id="189691"/>
    <lineage>
        <taxon>Bacteria</taxon>
        <taxon>Bacillati</taxon>
        <taxon>Bacillota</taxon>
        <taxon>Bacilli</taxon>
        <taxon>Bacillales</taxon>
        <taxon>Paenibacillaceae</taxon>
        <taxon>Paenibacillus</taxon>
    </lineage>
</organism>
<dbReference type="RefSeq" id="WP_063178134.1">
    <property type="nucleotide sequence ID" value="NZ_JAMAVM010000009.1"/>
</dbReference>